<dbReference type="InterPro" id="IPR019791">
    <property type="entry name" value="Haem_peroxidase_animal"/>
</dbReference>
<protein>
    <submittedName>
        <fullName evidence="11">Uncharacterized protein</fullName>
    </submittedName>
</protein>
<dbReference type="InterPro" id="IPR037120">
    <property type="entry name" value="Haem_peroxidase_sf_animal"/>
</dbReference>
<dbReference type="PANTHER" id="PTHR11475">
    <property type="entry name" value="OXIDASE/PEROXIDASE"/>
    <property type="match status" value="1"/>
</dbReference>
<evidence type="ECO:0000256" key="6">
    <source>
        <dbReference type="ARBA" id="ARBA00023002"/>
    </source>
</evidence>
<keyword evidence="6" id="KW-0560">Oxidoreductase</keyword>
<evidence type="ECO:0000313" key="11">
    <source>
        <dbReference type="EMBL" id="OXU30832.1"/>
    </source>
</evidence>
<dbReference type="GO" id="GO:0006979">
    <property type="term" value="P:response to oxidative stress"/>
    <property type="evidence" value="ECO:0007669"/>
    <property type="project" value="InterPro"/>
</dbReference>
<feature type="transmembrane region" description="Helical" evidence="10">
    <location>
        <begin position="1867"/>
        <end position="1888"/>
    </location>
</feature>
<evidence type="ECO:0000313" key="12">
    <source>
        <dbReference type="Proteomes" id="UP000215335"/>
    </source>
</evidence>
<dbReference type="STRING" id="543379.A0A232FJH9"/>
<comment type="subcellular location">
    <subcellularLocation>
        <location evidence="1">Secreted</location>
    </subcellularLocation>
</comment>
<evidence type="ECO:0000256" key="3">
    <source>
        <dbReference type="ARBA" id="ARBA00022559"/>
    </source>
</evidence>
<feature type="transmembrane region" description="Helical" evidence="10">
    <location>
        <begin position="1698"/>
        <end position="1719"/>
    </location>
</feature>
<dbReference type="GO" id="GO:0005576">
    <property type="term" value="C:extracellular region"/>
    <property type="evidence" value="ECO:0007669"/>
    <property type="project" value="UniProtKB-SubCell"/>
</dbReference>
<evidence type="ECO:0000256" key="9">
    <source>
        <dbReference type="SAM" id="MobiDB-lite"/>
    </source>
</evidence>
<name>A0A232FJH9_9HYME</name>
<dbReference type="PROSITE" id="PS50292">
    <property type="entry name" value="PEROXIDASE_3"/>
    <property type="match status" value="1"/>
</dbReference>
<keyword evidence="7 8" id="KW-0408">Iron</keyword>
<dbReference type="CDD" id="cd09823">
    <property type="entry name" value="peroxinectin_like"/>
    <property type="match status" value="1"/>
</dbReference>
<evidence type="ECO:0000256" key="5">
    <source>
        <dbReference type="ARBA" id="ARBA00022729"/>
    </source>
</evidence>
<feature type="transmembrane region" description="Helical" evidence="10">
    <location>
        <begin position="1645"/>
        <end position="1663"/>
    </location>
</feature>
<dbReference type="GO" id="GO:0046872">
    <property type="term" value="F:metal ion binding"/>
    <property type="evidence" value="ECO:0007669"/>
    <property type="project" value="UniProtKB-KW"/>
</dbReference>
<evidence type="ECO:0000256" key="10">
    <source>
        <dbReference type="SAM" id="Phobius"/>
    </source>
</evidence>
<dbReference type="Proteomes" id="UP000215335">
    <property type="component" value="Unassembled WGS sequence"/>
</dbReference>
<dbReference type="EMBL" id="NNAY01000115">
    <property type="protein sequence ID" value="OXU30832.1"/>
    <property type="molecule type" value="Genomic_DNA"/>
</dbReference>
<evidence type="ECO:0000256" key="4">
    <source>
        <dbReference type="ARBA" id="ARBA00022617"/>
    </source>
</evidence>
<dbReference type="FunFam" id="1.10.640.10:FF:000003">
    <property type="entry name" value="chorion peroxidase"/>
    <property type="match status" value="1"/>
</dbReference>
<keyword evidence="10" id="KW-1133">Transmembrane helix</keyword>
<dbReference type="Gene3D" id="1.10.640.10">
    <property type="entry name" value="Haem peroxidase domain superfamily, animal type"/>
    <property type="match status" value="1"/>
</dbReference>
<keyword evidence="4 8" id="KW-0349">Heme</keyword>
<feature type="non-terminal residue" evidence="11">
    <location>
        <position position="1890"/>
    </location>
</feature>
<keyword evidence="10" id="KW-0472">Membrane</keyword>
<dbReference type="PRINTS" id="PR00457">
    <property type="entry name" value="ANPEROXIDASE"/>
</dbReference>
<gene>
    <name evidence="11" type="ORF">TSAR_009871</name>
</gene>
<reference evidence="11 12" key="1">
    <citation type="journal article" date="2017" name="Curr. Biol.">
        <title>The Evolution of Venom by Co-option of Single-Copy Genes.</title>
        <authorList>
            <person name="Martinson E.O."/>
            <person name="Mrinalini"/>
            <person name="Kelkar Y.D."/>
            <person name="Chang C.H."/>
            <person name="Werren J.H."/>
        </authorList>
    </citation>
    <scope>NUCLEOTIDE SEQUENCE [LARGE SCALE GENOMIC DNA]</scope>
    <source>
        <strain evidence="11 12">Alberta</strain>
        <tissue evidence="11">Whole body</tissue>
    </source>
</reference>
<evidence type="ECO:0000256" key="8">
    <source>
        <dbReference type="PIRSR" id="PIRSR619791-2"/>
    </source>
</evidence>
<keyword evidence="2" id="KW-0964">Secreted</keyword>
<feature type="transmembrane region" description="Helical" evidence="10">
    <location>
        <begin position="33"/>
        <end position="57"/>
    </location>
</feature>
<dbReference type="GO" id="GO:0022412">
    <property type="term" value="P:cellular process involved in reproduction in multicellular organism"/>
    <property type="evidence" value="ECO:0007669"/>
    <property type="project" value="UniProtKB-ARBA"/>
</dbReference>
<keyword evidence="3" id="KW-0575">Peroxidase</keyword>
<keyword evidence="10" id="KW-0812">Transmembrane</keyword>
<evidence type="ECO:0000256" key="1">
    <source>
        <dbReference type="ARBA" id="ARBA00004613"/>
    </source>
</evidence>
<feature type="binding site" description="axial binding residue" evidence="8">
    <location>
        <position position="529"/>
    </location>
    <ligand>
        <name>heme b</name>
        <dbReference type="ChEBI" id="CHEBI:60344"/>
    </ligand>
    <ligandPart>
        <name>Fe</name>
        <dbReference type="ChEBI" id="CHEBI:18248"/>
    </ligandPart>
</feature>
<organism evidence="11 12">
    <name type="scientific">Trichomalopsis sarcophagae</name>
    <dbReference type="NCBI Taxonomy" id="543379"/>
    <lineage>
        <taxon>Eukaryota</taxon>
        <taxon>Metazoa</taxon>
        <taxon>Ecdysozoa</taxon>
        <taxon>Arthropoda</taxon>
        <taxon>Hexapoda</taxon>
        <taxon>Insecta</taxon>
        <taxon>Pterygota</taxon>
        <taxon>Neoptera</taxon>
        <taxon>Endopterygota</taxon>
        <taxon>Hymenoptera</taxon>
        <taxon>Apocrita</taxon>
        <taxon>Proctotrupomorpha</taxon>
        <taxon>Chalcidoidea</taxon>
        <taxon>Pteromalidae</taxon>
        <taxon>Pteromalinae</taxon>
        <taxon>Trichomalopsis</taxon>
    </lineage>
</organism>
<dbReference type="PANTHER" id="PTHR11475:SF141">
    <property type="entry name" value="CARDINAL"/>
    <property type="match status" value="1"/>
</dbReference>
<accession>A0A232FJH9</accession>
<evidence type="ECO:0000256" key="7">
    <source>
        <dbReference type="ARBA" id="ARBA00023004"/>
    </source>
</evidence>
<dbReference type="GO" id="GO:0020037">
    <property type="term" value="F:heme binding"/>
    <property type="evidence" value="ECO:0007669"/>
    <property type="project" value="InterPro"/>
</dbReference>
<dbReference type="OrthoDB" id="823504at2759"/>
<dbReference type="Pfam" id="PF03098">
    <property type="entry name" value="An_peroxidase"/>
    <property type="match status" value="1"/>
</dbReference>
<dbReference type="InterPro" id="IPR010255">
    <property type="entry name" value="Haem_peroxidase_sf"/>
</dbReference>
<feature type="region of interest" description="Disordered" evidence="9">
    <location>
        <begin position="65"/>
        <end position="103"/>
    </location>
</feature>
<sequence>MEQPTERTLLTRPSEHTSYAGVMRNRRGKIQRCQLCVCAFIAATFIMALIVTVSYTVNHSDVLPPETNVSTPDQVVSGLQSTGQRPSLKQSGSPASSLTDEELKEAVEAGRAALAARWQADSVTKPLPSPSPNSRHQMAVSTTSFANRLALVGVAEIAATQKIETSRSFMGKPSSFGSYIDGGWLPEVVCPRDHNVVCPSVPSKYRRFDGACNHPENHGMAYTPFTRSLPPDYADGISAPRVGKYGNPLPSARLVRRKVHPPSPSTNPSFTVMLAVFGQFLDHDITATADSRGRNGSSLSCCEPNSDGVRHLECFNVEVGPGDPVYDSLGLSCMEFVRSAPAAQCKIGPRQQLNQVTSFIDGSVIYGVDMEVVEGLREFSSGRLRMQITPDNRELLPISTNPNDGCNKQMEAARGRYCFASGDKRSNENLHLTTMHLLWARLHNRIAHDLADVNPQWDDEKIFQESRRIVGAQLQHITYREFLPIVLGESEMKKRGLEPLSTGFREKKDGEVDPAIANHFSAAAFRFAHTLIPGLIKMTDEEKGTESWIQLHKLLFNPYSLYNEDGVESSIRSATSNSIQKTSTHVTSQLTDHLFEDPVSNTTTVGCGLDLVSLNIQRGRDHGLPGYVKWREYCGQPKPISFADLKDDMDPESLDAISKLYDNVDDIDLYTGALAERPKGDGLLGPTFMCLIANQFEKLQAGDSYWYENAGHPGSFTEDQLRELRKASLARVICDTSHGITEIQARVMQSVGPNNPIVSCDDIPNPSIDAWKTDVPLLTLSAYPVPAEDWIRFKNEVNQTIIDIVSNIMAKKPPPGSLPTDWLAFQKDINMTFMDLKNKFSALHPKVVTNVSLTEKEAADSNSFDWMALKGQVNATVQDIMDVIYANKPSPGSLPADWLSYRKKINDSLIGFRKNFKILDLKDAPSDITTWQSTLNLKQVGDIPTIDWSAIKNDINKTIMDVVISINGRKPLPGSTPADWFAFKKKINDTLAGFKNKFKGLHPKPVTPVEKLGASGNQFTFDWAALKGDLSEILKQFIESKKPPLDNVPADWDWNAFQKDVNNTLDRLADEFLMKLNSTTFSSESNDEAKSKDYTNVPADAEDSNANKTIAEILADIKASKPAEGSPQADWVAYSQKLIKVFTDLKNKTTNTYAKGKPKTKVKLSENAVDVNNILTDLLTTVKNKPPIDSPASDWLAYKKQIKAMTTKIKGEFAEIKKTELAKPDLVTESDETFEWAEWRNQINNTLDKLIAEVAITPPGDTRWPAFKVALNKTLMGYKNQLAKMKEHPPLIKLMQVLSSDLADFKERVNSTIEDTLDDIVGNMPPAGDPAWLNYNSYIKTRYAQMREDLMAIKTEWLEKTKMATEVMMVSNAKLSATSSASTFQSTLGSTKCQLQISILFVSTIILVLARHHCTLRNKDEVLPCLIQKVALYEPAFRSTNNEFNIQHFLKHVWSTEYYLYVTVIEVIKQTSNFSKQLNTSLSTTEENVFVHQYNPFNDFYEVVPLFEIRKFFNQKLRNLHGHMFKAIRREIHIGVFPHEYTTVNKSVKREIFSRAFAGTEYMLIETVAQTLNSTINTTLRSELSHHTFHIEMSQALFLNKFDFCMNSFRSLSVHGYQGISYLHESSHLLVKQYGYDTVQYPRNLIICLCVILVIIIITKYSLRLLGSEGQYTSAYNIAMIVMGLSTPVEPKKLREKILYVFLIVISAVFSAEVLEYMINVIINRKQYRIFHTVQDVIDSGIHITMEKRTHDILQTAKTLTSINITVIPYEQKCLDMMARDDNKVNACILDNIMLDEIIQNYSKPQDGWIIKSGIAIKWLEENFRNFALKNNQTIASDDFRFLYHTDIAENQITDTTNNEQPLAVKIVYALFIGHVLSTLIFLAEIIIKK</sequence>
<feature type="transmembrane region" description="Helical" evidence="10">
    <location>
        <begin position="1394"/>
        <end position="1410"/>
    </location>
</feature>
<dbReference type="GO" id="GO:0004601">
    <property type="term" value="F:peroxidase activity"/>
    <property type="evidence" value="ECO:0007669"/>
    <property type="project" value="UniProtKB-KW"/>
</dbReference>
<dbReference type="SUPFAM" id="SSF48113">
    <property type="entry name" value="Heme-dependent peroxidases"/>
    <property type="match status" value="1"/>
</dbReference>
<keyword evidence="12" id="KW-1185">Reference proteome</keyword>
<comment type="caution">
    <text evidence="11">The sequence shown here is derived from an EMBL/GenBank/DDBJ whole genome shotgun (WGS) entry which is preliminary data.</text>
</comment>
<keyword evidence="8" id="KW-0479">Metal-binding</keyword>
<proteinExistence type="predicted"/>
<evidence type="ECO:0000256" key="2">
    <source>
        <dbReference type="ARBA" id="ARBA00022525"/>
    </source>
</evidence>
<feature type="compositionally biased region" description="Polar residues" evidence="9">
    <location>
        <begin position="67"/>
        <end position="98"/>
    </location>
</feature>
<keyword evidence="5" id="KW-0732">Signal</keyword>